<comment type="caution">
    <text evidence="7">The sequence shown here is derived from an EMBL/GenBank/DDBJ whole genome shotgun (WGS) entry which is preliminary data.</text>
</comment>
<dbReference type="Gene3D" id="3.40.50.1820">
    <property type="entry name" value="alpha/beta hydrolase"/>
    <property type="match status" value="1"/>
</dbReference>
<dbReference type="Pfam" id="PF00550">
    <property type="entry name" value="PP-binding"/>
    <property type="match status" value="1"/>
</dbReference>
<evidence type="ECO:0000256" key="3">
    <source>
        <dbReference type="ARBA" id="ARBA00022679"/>
    </source>
</evidence>
<keyword evidence="3" id="KW-0808">Transferase</keyword>
<evidence type="ECO:0000259" key="5">
    <source>
        <dbReference type="PROSITE" id="PS50075"/>
    </source>
</evidence>
<dbReference type="InterPro" id="IPR036736">
    <property type="entry name" value="ACP-like_sf"/>
</dbReference>
<dbReference type="PROSITE" id="PS50075">
    <property type="entry name" value="CARRIER"/>
    <property type="match status" value="1"/>
</dbReference>
<evidence type="ECO:0000256" key="1">
    <source>
        <dbReference type="ARBA" id="ARBA00022450"/>
    </source>
</evidence>
<evidence type="ECO:0000256" key="2">
    <source>
        <dbReference type="ARBA" id="ARBA00022553"/>
    </source>
</evidence>
<proteinExistence type="predicted"/>
<dbReference type="InterPro" id="IPR009081">
    <property type="entry name" value="PP-bd_ACP"/>
</dbReference>
<organism evidence="7 8">
    <name type="scientific">Cymbomonas tetramitiformis</name>
    <dbReference type="NCBI Taxonomy" id="36881"/>
    <lineage>
        <taxon>Eukaryota</taxon>
        <taxon>Viridiplantae</taxon>
        <taxon>Chlorophyta</taxon>
        <taxon>Pyramimonadophyceae</taxon>
        <taxon>Pyramimonadales</taxon>
        <taxon>Pyramimonadaceae</taxon>
        <taxon>Cymbomonas</taxon>
    </lineage>
</organism>
<dbReference type="InterPro" id="IPR014031">
    <property type="entry name" value="Ketoacyl_synth_C"/>
</dbReference>
<dbReference type="InterPro" id="IPR050091">
    <property type="entry name" value="PKS_NRPS_Biosynth_Enz"/>
</dbReference>
<dbReference type="Pfam" id="PF02801">
    <property type="entry name" value="Ketoacyl-synt_C"/>
    <property type="match status" value="1"/>
</dbReference>
<dbReference type="InterPro" id="IPR016039">
    <property type="entry name" value="Thiolase-like"/>
</dbReference>
<keyword evidence="2" id="KW-0597">Phosphoprotein</keyword>
<evidence type="ECO:0000256" key="4">
    <source>
        <dbReference type="SAM" id="MobiDB-lite"/>
    </source>
</evidence>
<dbReference type="PROSITE" id="PS52004">
    <property type="entry name" value="KS3_2"/>
    <property type="match status" value="1"/>
</dbReference>
<dbReference type="GO" id="GO:0004312">
    <property type="term" value="F:fatty acid synthase activity"/>
    <property type="evidence" value="ECO:0007669"/>
    <property type="project" value="TreeGrafter"/>
</dbReference>
<dbReference type="EMBL" id="LGRX02024119">
    <property type="protein sequence ID" value="KAK3254118.1"/>
    <property type="molecule type" value="Genomic_DNA"/>
</dbReference>
<evidence type="ECO:0000313" key="7">
    <source>
        <dbReference type="EMBL" id="KAK3254118.1"/>
    </source>
</evidence>
<dbReference type="Proteomes" id="UP001190700">
    <property type="component" value="Unassembled WGS sequence"/>
</dbReference>
<dbReference type="InterPro" id="IPR029058">
    <property type="entry name" value="AB_hydrolase_fold"/>
</dbReference>
<evidence type="ECO:0000313" key="8">
    <source>
        <dbReference type="Proteomes" id="UP001190700"/>
    </source>
</evidence>
<dbReference type="InterPro" id="IPR020806">
    <property type="entry name" value="PKS_PP-bd"/>
</dbReference>
<dbReference type="SUPFAM" id="SSF53901">
    <property type="entry name" value="Thiolase-like"/>
    <property type="match status" value="1"/>
</dbReference>
<feature type="region of interest" description="Disordered" evidence="4">
    <location>
        <begin position="627"/>
        <end position="649"/>
    </location>
</feature>
<evidence type="ECO:0008006" key="9">
    <source>
        <dbReference type="Google" id="ProtNLM"/>
    </source>
</evidence>
<feature type="non-terminal residue" evidence="7">
    <location>
        <position position="1"/>
    </location>
</feature>
<dbReference type="Pfam" id="PF13424">
    <property type="entry name" value="TPR_12"/>
    <property type="match status" value="1"/>
</dbReference>
<dbReference type="PANTHER" id="PTHR43775:SF37">
    <property type="entry name" value="SI:DKEY-61P9.11"/>
    <property type="match status" value="1"/>
</dbReference>
<dbReference type="GO" id="GO:0006633">
    <property type="term" value="P:fatty acid biosynthetic process"/>
    <property type="evidence" value="ECO:0007669"/>
    <property type="project" value="TreeGrafter"/>
</dbReference>
<reference evidence="7 8" key="1">
    <citation type="journal article" date="2015" name="Genome Biol. Evol.">
        <title>Comparative Genomics of a Bacterivorous Green Alga Reveals Evolutionary Causalities and Consequences of Phago-Mixotrophic Mode of Nutrition.</title>
        <authorList>
            <person name="Burns J.A."/>
            <person name="Paasch A."/>
            <person name="Narechania A."/>
            <person name="Kim E."/>
        </authorList>
    </citation>
    <scope>NUCLEOTIDE SEQUENCE [LARGE SCALE GENOMIC DNA]</scope>
    <source>
        <strain evidence="7 8">PLY_AMNH</strain>
    </source>
</reference>
<keyword evidence="1" id="KW-0596">Phosphopantetheine</keyword>
<feature type="domain" description="Ketosynthase family 3 (KS3)" evidence="6">
    <location>
        <begin position="1"/>
        <end position="131"/>
    </location>
</feature>
<dbReference type="InterPro" id="IPR011990">
    <property type="entry name" value="TPR-like_helical_dom_sf"/>
</dbReference>
<dbReference type="Gene3D" id="1.10.1200.10">
    <property type="entry name" value="ACP-like"/>
    <property type="match status" value="1"/>
</dbReference>
<dbReference type="SUPFAM" id="SSF48452">
    <property type="entry name" value="TPR-like"/>
    <property type="match status" value="1"/>
</dbReference>
<evidence type="ECO:0000259" key="6">
    <source>
        <dbReference type="PROSITE" id="PS52004"/>
    </source>
</evidence>
<name>A0AAE0CGS5_9CHLO</name>
<dbReference type="SUPFAM" id="SSF47336">
    <property type="entry name" value="ACP-like"/>
    <property type="match status" value="1"/>
</dbReference>
<feature type="domain" description="Carrier" evidence="5">
    <location>
        <begin position="177"/>
        <end position="255"/>
    </location>
</feature>
<sequence>TVLGDPTEVGSVVEVYCQRSMEPAEASRLPLALGAVKANVGHMEAAAGIGSALSLLGALRAGTASPNALLRTLNPIISDRIASPNVCPPVFPREQRALAGPPAGAQDTGEVTGSASSFGFSGTLVNVVLTGAAHHTDDPGAGHEGGTQTGRYTRRRYPWKVQYHGEAVVDQAGSAQMLPAANERDLKAAVRAELEDTLGEELSGDGMLPVGGADSLLMMAVVSRMKRAFGVELPITVLFECSTVEEVSQEVQRALASNAATEGTPDPTGGMYLTKPCQHAGCIYTLRAGSSSVPPIVLVPGGIGLGYGEQLLPFLAPDQPVLMIQAPEVVASSGVPYGHFGRTVQERAAAYCRAVLSAQKVAPEAVILTGYSVGGLVAFEMAKWFLNADIFCSLTLLDPPPPGARFEPEGSSLARLCRRFQYLVDAAQDLGMCEAFSLRELFTDGEIRSQAGILAAVQKLAPHLPAGLLTEMEAAVSYLTDITDSMVQGYTPGKWRFPGDVVFFELDEGYRYYIDDMWSHDHRHAMQLWEKFVEGEVHVVGIQGEHFQAFKYQENAEAIAERALVIGVDACGPGHPNIALALGNLAIIKQGMDRANEALSVFQRELVIESEFFGTEHPQVATTLGNLGNRRLHTGKPEDVKKTLKTSRK</sequence>
<keyword evidence="8" id="KW-1185">Reference proteome</keyword>
<gene>
    <name evidence="7" type="ORF">CYMTET_36658</name>
</gene>
<dbReference type="SMART" id="SM00823">
    <property type="entry name" value="PKS_PP"/>
    <property type="match status" value="1"/>
</dbReference>
<dbReference type="SUPFAM" id="SSF53474">
    <property type="entry name" value="alpha/beta-Hydrolases"/>
    <property type="match status" value="1"/>
</dbReference>
<dbReference type="Gene3D" id="1.25.40.10">
    <property type="entry name" value="Tetratricopeptide repeat domain"/>
    <property type="match status" value="1"/>
</dbReference>
<dbReference type="PANTHER" id="PTHR43775">
    <property type="entry name" value="FATTY ACID SYNTHASE"/>
    <property type="match status" value="1"/>
</dbReference>
<dbReference type="GO" id="GO:0031177">
    <property type="term" value="F:phosphopantetheine binding"/>
    <property type="evidence" value="ECO:0007669"/>
    <property type="project" value="InterPro"/>
</dbReference>
<dbReference type="Gene3D" id="3.40.47.10">
    <property type="match status" value="1"/>
</dbReference>
<dbReference type="InterPro" id="IPR020841">
    <property type="entry name" value="PKS_Beta-ketoAc_synthase_dom"/>
</dbReference>
<accession>A0AAE0CGS5</accession>
<dbReference type="AlphaFoldDB" id="A0AAE0CGS5"/>
<protein>
    <recommendedName>
        <fullName evidence="9">Carrier domain-containing protein</fullName>
    </recommendedName>
</protein>